<dbReference type="EMBL" id="JAFIWB010000004">
    <property type="protein sequence ID" value="MBN6101868.1"/>
    <property type="molecule type" value="Genomic_DNA"/>
</dbReference>
<accession>A0ABS3B0J9</accession>
<keyword evidence="4" id="KW-0472">Membrane</keyword>
<comment type="similarity">
    <text evidence="2">Belongs to the MipA/OmpV family.</text>
</comment>
<evidence type="ECO:0000256" key="5">
    <source>
        <dbReference type="ARBA" id="ARBA00023237"/>
    </source>
</evidence>
<reference evidence="7 8" key="1">
    <citation type="submission" date="2021-02" db="EMBL/GenBank/DDBJ databases">
        <title>Taxonomically Unique Crown Gall-Associated Xanthomonas Stains Have Deficiency in Virulence Repertories.</title>
        <authorList>
            <person name="Mafakheri H."/>
            <person name="Taghavi S.M."/>
            <person name="Dimkic I."/>
            <person name="Nemanja K."/>
            <person name="Osdaghi E."/>
        </authorList>
    </citation>
    <scope>NUCLEOTIDE SEQUENCE [LARGE SCALE GENOMIC DNA]</scope>
    <source>
        <strain evidence="7 8">FX4</strain>
    </source>
</reference>
<comment type="subcellular location">
    <subcellularLocation>
        <location evidence="1">Cell outer membrane</location>
    </subcellularLocation>
</comment>
<sequence>MPAASLFWRGTVVAVVLAALLVLPIRAAWAATVDDDAAPARGSRWGLGMAALTVHKPYRGVEPDLIALPLLVYESKWWSVYGPSLSLNLPSLGPVALSLTTRLSHDGYDASDSPSLDGMQQRKDRLWLGGSGTWRTGFADTALEWMHDVSGYSRGQRVGLSVEHVFDRGLFELIPRLGAAWLDRRYVDYYYGVRPQEARAQRLPYRPGASINVEAGLRAAYRVAHRDSLFLDVGVDRLGAQIRDSPLVDSALQSRIVLGYVHVF</sequence>
<keyword evidence="3 6" id="KW-0732">Signal</keyword>
<dbReference type="Pfam" id="PF06629">
    <property type="entry name" value="MipA"/>
    <property type="match status" value="1"/>
</dbReference>
<evidence type="ECO:0000256" key="6">
    <source>
        <dbReference type="SAM" id="SignalP"/>
    </source>
</evidence>
<name>A0ABS3B0J9_9XANT</name>
<organism evidence="7 8">
    <name type="scientific">Xanthomonas bonasiae</name>
    <dbReference type="NCBI Taxonomy" id="2810351"/>
    <lineage>
        <taxon>Bacteria</taxon>
        <taxon>Pseudomonadati</taxon>
        <taxon>Pseudomonadota</taxon>
        <taxon>Gammaproteobacteria</taxon>
        <taxon>Lysobacterales</taxon>
        <taxon>Lysobacteraceae</taxon>
        <taxon>Xanthomonas</taxon>
    </lineage>
</organism>
<dbReference type="PANTHER" id="PTHR38776">
    <property type="entry name" value="MLTA-INTERACTING PROTEIN-RELATED"/>
    <property type="match status" value="1"/>
</dbReference>
<feature type="signal peptide" evidence="6">
    <location>
        <begin position="1"/>
        <end position="30"/>
    </location>
</feature>
<evidence type="ECO:0000256" key="1">
    <source>
        <dbReference type="ARBA" id="ARBA00004442"/>
    </source>
</evidence>
<protein>
    <submittedName>
        <fullName evidence="7">MipA/OmpV family protein</fullName>
    </submittedName>
</protein>
<keyword evidence="8" id="KW-1185">Reference proteome</keyword>
<gene>
    <name evidence="7" type="ORF">JR064_06765</name>
</gene>
<comment type="caution">
    <text evidence="7">The sequence shown here is derived from an EMBL/GenBank/DDBJ whole genome shotgun (WGS) entry which is preliminary data.</text>
</comment>
<evidence type="ECO:0000256" key="2">
    <source>
        <dbReference type="ARBA" id="ARBA00005722"/>
    </source>
</evidence>
<evidence type="ECO:0000256" key="3">
    <source>
        <dbReference type="ARBA" id="ARBA00022729"/>
    </source>
</evidence>
<evidence type="ECO:0000313" key="7">
    <source>
        <dbReference type="EMBL" id="MBN6101868.1"/>
    </source>
</evidence>
<evidence type="ECO:0000256" key="4">
    <source>
        <dbReference type="ARBA" id="ARBA00023136"/>
    </source>
</evidence>
<dbReference type="RefSeq" id="WP_206229206.1">
    <property type="nucleotide sequence ID" value="NZ_JAFIWB010000004.1"/>
</dbReference>
<evidence type="ECO:0000313" key="8">
    <source>
        <dbReference type="Proteomes" id="UP000695802"/>
    </source>
</evidence>
<keyword evidence="5" id="KW-0998">Cell outer membrane</keyword>
<dbReference type="InterPro" id="IPR010583">
    <property type="entry name" value="MipA"/>
</dbReference>
<dbReference type="Proteomes" id="UP000695802">
    <property type="component" value="Unassembled WGS sequence"/>
</dbReference>
<feature type="chain" id="PRO_5045245092" evidence="6">
    <location>
        <begin position="31"/>
        <end position="264"/>
    </location>
</feature>
<proteinExistence type="inferred from homology"/>
<dbReference type="PANTHER" id="PTHR38776:SF1">
    <property type="entry name" value="MLTA-INTERACTING PROTEIN-RELATED"/>
    <property type="match status" value="1"/>
</dbReference>